<organism evidence="2 3">
    <name type="scientific">Coemansia erecta</name>
    <dbReference type="NCBI Taxonomy" id="147472"/>
    <lineage>
        <taxon>Eukaryota</taxon>
        <taxon>Fungi</taxon>
        <taxon>Fungi incertae sedis</taxon>
        <taxon>Zoopagomycota</taxon>
        <taxon>Kickxellomycotina</taxon>
        <taxon>Kickxellomycetes</taxon>
        <taxon>Kickxellales</taxon>
        <taxon>Kickxellaceae</taxon>
        <taxon>Coemansia</taxon>
    </lineage>
</organism>
<proteinExistence type="predicted"/>
<accession>A0A9W7Y0L3</accession>
<evidence type="ECO:0000313" key="3">
    <source>
        <dbReference type="Proteomes" id="UP001149813"/>
    </source>
</evidence>
<dbReference type="Proteomes" id="UP001149813">
    <property type="component" value="Unassembled WGS sequence"/>
</dbReference>
<evidence type="ECO:0000313" key="2">
    <source>
        <dbReference type="EMBL" id="KAJ1724606.1"/>
    </source>
</evidence>
<feature type="region of interest" description="Disordered" evidence="1">
    <location>
        <begin position="237"/>
        <end position="308"/>
    </location>
</feature>
<gene>
    <name evidence="2" type="ORF">LPJ53_001142</name>
</gene>
<feature type="compositionally biased region" description="Low complexity" evidence="1">
    <location>
        <begin position="237"/>
        <end position="252"/>
    </location>
</feature>
<evidence type="ECO:0000256" key="1">
    <source>
        <dbReference type="SAM" id="MobiDB-lite"/>
    </source>
</evidence>
<sequence>MRVGIGATGIYPGASGLGSGSGSGGTGSAHLRMPRGTLKGKAAATATTVRNRGNPEAKPTNAWLTGQRHYKIGQLRLLTLDSFYPSDTAMLQVFRQHDDFTPEQIEQYGAALLSWARGWLRYNRNAVLRHLLMSKGTVPLNQLAEVLQHDMHSTESFTTPENLRRCALLRATHYEWHASRKMGNKSMSVFRDYESALREIESLPMAEEQEARWAAVLQEEQIRRAAFIREARLNTADATAAAGSSGSTPAVARTRARQRGSSMVQAAETPMPSSLLSGSGGTTDMHAAVGKDDDSEMSVNISPEPGNH</sequence>
<protein>
    <submittedName>
        <fullName evidence="2">Uncharacterized protein</fullName>
    </submittedName>
</protein>
<keyword evidence="3" id="KW-1185">Reference proteome</keyword>
<dbReference type="AlphaFoldDB" id="A0A9W7Y0L3"/>
<name>A0A9W7Y0L3_9FUNG</name>
<comment type="caution">
    <text evidence="2">The sequence shown here is derived from an EMBL/GenBank/DDBJ whole genome shotgun (WGS) entry which is preliminary data.</text>
</comment>
<dbReference type="OrthoDB" id="5576941at2759"/>
<reference evidence="2" key="1">
    <citation type="submission" date="2022-07" db="EMBL/GenBank/DDBJ databases">
        <title>Phylogenomic reconstructions and comparative analyses of Kickxellomycotina fungi.</title>
        <authorList>
            <person name="Reynolds N.K."/>
            <person name="Stajich J.E."/>
            <person name="Barry K."/>
            <person name="Grigoriev I.V."/>
            <person name="Crous P."/>
            <person name="Smith M.E."/>
        </authorList>
    </citation>
    <scope>NUCLEOTIDE SEQUENCE</scope>
    <source>
        <strain evidence="2">NBRC 32514</strain>
    </source>
</reference>
<dbReference type="EMBL" id="JANBOJ010000026">
    <property type="protein sequence ID" value="KAJ1724606.1"/>
    <property type="molecule type" value="Genomic_DNA"/>
</dbReference>